<reference evidence="1 2" key="1">
    <citation type="submission" date="2016-06" db="EMBL/GenBank/DDBJ databases">
        <title>Evolution of pathogenesis and genome organization in the Tremellales.</title>
        <authorList>
            <person name="Cuomo C."/>
            <person name="Litvintseva A."/>
            <person name="Heitman J."/>
            <person name="Chen Y."/>
            <person name="Sun S."/>
            <person name="Springer D."/>
            <person name="Dromer F."/>
            <person name="Young S."/>
            <person name="Zeng Q."/>
            <person name="Chapman S."/>
            <person name="Gujja S."/>
            <person name="Saif S."/>
            <person name="Birren B."/>
        </authorList>
    </citation>
    <scope>NUCLEOTIDE SEQUENCE [LARGE SCALE GENOMIC DNA]</scope>
    <source>
        <strain evidence="1 2">CBS 7118</strain>
    </source>
</reference>
<dbReference type="EMBL" id="AWGH01000061">
    <property type="protein sequence ID" value="ODN74255.1"/>
    <property type="molecule type" value="Genomic_DNA"/>
</dbReference>
<gene>
    <name evidence="1" type="ORF">L198_08251</name>
</gene>
<sequence length="14" mass="1688">MYEKAHQEESPMHA</sequence>
<protein>
    <submittedName>
        <fullName evidence="1">Uncharacterized protein</fullName>
    </submittedName>
</protein>
<dbReference type="Proteomes" id="UP000094819">
    <property type="component" value="Unassembled WGS sequence"/>
</dbReference>
<name>A0A1E3HDP3_9TREE</name>
<comment type="caution">
    <text evidence="1">The sequence shown here is derived from an EMBL/GenBank/DDBJ whole genome shotgun (WGS) entry which is preliminary data.</text>
</comment>
<evidence type="ECO:0000313" key="2">
    <source>
        <dbReference type="Proteomes" id="UP000094819"/>
    </source>
</evidence>
<keyword evidence="2" id="KW-1185">Reference proteome</keyword>
<accession>A0A1E3HDP3</accession>
<evidence type="ECO:0000313" key="1">
    <source>
        <dbReference type="EMBL" id="ODN74255.1"/>
    </source>
</evidence>
<proteinExistence type="predicted"/>
<organism evidence="1 2">
    <name type="scientific">Cryptococcus wingfieldii CBS 7118</name>
    <dbReference type="NCBI Taxonomy" id="1295528"/>
    <lineage>
        <taxon>Eukaryota</taxon>
        <taxon>Fungi</taxon>
        <taxon>Dikarya</taxon>
        <taxon>Basidiomycota</taxon>
        <taxon>Agaricomycotina</taxon>
        <taxon>Tremellomycetes</taxon>
        <taxon>Tremellales</taxon>
        <taxon>Cryptococcaceae</taxon>
        <taxon>Cryptococcus</taxon>
    </lineage>
</organism>